<dbReference type="AlphaFoldDB" id="A0A2G1QQH0"/>
<keyword evidence="6" id="KW-0479">Metal-binding</keyword>
<comment type="catalytic activity">
    <reaction evidence="10">
        <text>L-threonyl-[protein] + FAD = FMN-L-threonyl-[protein] + AMP + H(+)</text>
        <dbReference type="Rhea" id="RHEA:36847"/>
        <dbReference type="Rhea" id="RHEA-COMP:11060"/>
        <dbReference type="Rhea" id="RHEA-COMP:11061"/>
        <dbReference type="ChEBI" id="CHEBI:15378"/>
        <dbReference type="ChEBI" id="CHEBI:30013"/>
        <dbReference type="ChEBI" id="CHEBI:57692"/>
        <dbReference type="ChEBI" id="CHEBI:74257"/>
        <dbReference type="ChEBI" id="CHEBI:456215"/>
        <dbReference type="EC" id="2.7.1.180"/>
    </reaction>
</comment>
<dbReference type="InterPro" id="IPR003374">
    <property type="entry name" value="ApbE-like_sf"/>
</dbReference>
<evidence type="ECO:0000256" key="2">
    <source>
        <dbReference type="ARBA" id="ARBA00011955"/>
    </source>
</evidence>
<keyword evidence="5" id="KW-0808">Transferase</keyword>
<protein>
    <recommendedName>
        <fullName evidence="3">FAD:protein FMN transferase</fullName>
        <ecNumber evidence="2">2.7.1.180</ecNumber>
    </recommendedName>
    <alternativeName>
        <fullName evidence="9">Flavin transferase</fullName>
    </alternativeName>
</protein>
<name>A0A2G1QQH0_9HYPH</name>
<keyword evidence="7" id="KW-0274">FAD</keyword>
<evidence type="ECO:0000256" key="1">
    <source>
        <dbReference type="ARBA" id="ARBA00001946"/>
    </source>
</evidence>
<dbReference type="PANTHER" id="PTHR30040:SF2">
    <property type="entry name" value="FAD:PROTEIN FMN TRANSFERASE"/>
    <property type="match status" value="1"/>
</dbReference>
<dbReference type="Gene3D" id="3.10.520.10">
    <property type="entry name" value="ApbE-like domains"/>
    <property type="match status" value="1"/>
</dbReference>
<evidence type="ECO:0000256" key="10">
    <source>
        <dbReference type="ARBA" id="ARBA00048540"/>
    </source>
</evidence>
<comment type="cofactor">
    <cofactor evidence="1">
        <name>Mg(2+)</name>
        <dbReference type="ChEBI" id="CHEBI:18420"/>
    </cofactor>
</comment>
<dbReference type="GO" id="GO:0016740">
    <property type="term" value="F:transferase activity"/>
    <property type="evidence" value="ECO:0007669"/>
    <property type="project" value="UniProtKB-KW"/>
</dbReference>
<keyword evidence="12" id="KW-1185">Reference proteome</keyword>
<gene>
    <name evidence="11" type="ORF">CSC94_08435</name>
</gene>
<dbReference type="Proteomes" id="UP000221168">
    <property type="component" value="Unassembled WGS sequence"/>
</dbReference>
<keyword evidence="4" id="KW-0285">Flavoprotein</keyword>
<evidence type="ECO:0000313" key="12">
    <source>
        <dbReference type="Proteomes" id="UP000221168"/>
    </source>
</evidence>
<evidence type="ECO:0000256" key="6">
    <source>
        <dbReference type="ARBA" id="ARBA00022723"/>
    </source>
</evidence>
<organism evidence="11 12">
    <name type="scientific">Zhengella mangrovi</name>
    <dbReference type="NCBI Taxonomy" id="1982044"/>
    <lineage>
        <taxon>Bacteria</taxon>
        <taxon>Pseudomonadati</taxon>
        <taxon>Pseudomonadota</taxon>
        <taxon>Alphaproteobacteria</taxon>
        <taxon>Hyphomicrobiales</taxon>
        <taxon>Notoacmeibacteraceae</taxon>
        <taxon>Zhengella</taxon>
    </lineage>
</organism>
<reference evidence="11 12" key="1">
    <citation type="submission" date="2017-10" db="EMBL/GenBank/DDBJ databases">
        <title>Sedimentibacterium mangrovi gen. nov., sp. nov., a novel member of family Phyllobacteriacea isolated from mangrove sediment.</title>
        <authorList>
            <person name="Liao H."/>
            <person name="Tian Y."/>
        </authorList>
    </citation>
    <scope>NUCLEOTIDE SEQUENCE [LARGE SCALE GENOMIC DNA]</scope>
    <source>
        <strain evidence="11 12">X9-2-2</strain>
    </source>
</reference>
<dbReference type="InterPro" id="IPR006311">
    <property type="entry name" value="TAT_signal"/>
</dbReference>
<dbReference type="PANTHER" id="PTHR30040">
    <property type="entry name" value="THIAMINE BIOSYNTHESIS LIPOPROTEIN APBE"/>
    <property type="match status" value="1"/>
</dbReference>
<evidence type="ECO:0000256" key="3">
    <source>
        <dbReference type="ARBA" id="ARBA00016337"/>
    </source>
</evidence>
<evidence type="ECO:0000313" key="11">
    <source>
        <dbReference type="EMBL" id="PHP67711.1"/>
    </source>
</evidence>
<dbReference type="GO" id="GO:0046872">
    <property type="term" value="F:metal ion binding"/>
    <property type="evidence" value="ECO:0007669"/>
    <property type="project" value="UniProtKB-KW"/>
</dbReference>
<evidence type="ECO:0000256" key="4">
    <source>
        <dbReference type="ARBA" id="ARBA00022630"/>
    </source>
</evidence>
<dbReference type="OrthoDB" id="9778595at2"/>
<sequence>MPANPAPPSREKVMNTNAGKTVNRRRVLFIGAALAGAALVPPAMAGSALPVARWRGVALGADAQLHLAGVSDAEARPVFAAVEQEIARLESVFSLYRSGSAVSRLNATGMLDNPPPELLELLATARSVWHATGGLFDPTVQPLFRALAEHAAGGATPGLRIEDRLPDALALVGFDKVSFDTRAVRLARPGMALTFNGIAQGYLTDRVSELLRGRGYSNILVDLGEIRALGPGRHGGGWLVGLAGHGATAMPQPIAVTDRAVATSAMHGTTVDAKGTAGHILHPLKGTAPAYREQVTVMDASATRADALSTAAVLMDDAAIETLRRQGCDVIASPFTA</sequence>
<comment type="caution">
    <text evidence="11">The sequence shown here is derived from an EMBL/GenBank/DDBJ whole genome shotgun (WGS) entry which is preliminary data.</text>
</comment>
<dbReference type="SUPFAM" id="SSF143631">
    <property type="entry name" value="ApbE-like"/>
    <property type="match status" value="1"/>
</dbReference>
<dbReference type="EC" id="2.7.1.180" evidence="2"/>
<proteinExistence type="predicted"/>
<evidence type="ECO:0000256" key="8">
    <source>
        <dbReference type="ARBA" id="ARBA00022842"/>
    </source>
</evidence>
<evidence type="ECO:0000256" key="5">
    <source>
        <dbReference type="ARBA" id="ARBA00022679"/>
    </source>
</evidence>
<dbReference type="PROSITE" id="PS51318">
    <property type="entry name" value="TAT"/>
    <property type="match status" value="1"/>
</dbReference>
<dbReference type="Pfam" id="PF02424">
    <property type="entry name" value="ApbE"/>
    <property type="match status" value="1"/>
</dbReference>
<keyword evidence="8" id="KW-0460">Magnesium</keyword>
<accession>A0A2G1QQH0</accession>
<evidence type="ECO:0000256" key="9">
    <source>
        <dbReference type="ARBA" id="ARBA00031306"/>
    </source>
</evidence>
<evidence type="ECO:0000256" key="7">
    <source>
        <dbReference type="ARBA" id="ARBA00022827"/>
    </source>
</evidence>
<dbReference type="EMBL" id="PDVP01000003">
    <property type="protein sequence ID" value="PHP67711.1"/>
    <property type="molecule type" value="Genomic_DNA"/>
</dbReference>
<dbReference type="InterPro" id="IPR024932">
    <property type="entry name" value="ApbE"/>
</dbReference>